<accession>A0A7X3LKQ7</accession>
<proteinExistence type="predicted"/>
<dbReference type="SUPFAM" id="SSF110997">
    <property type="entry name" value="Sporulation related repeat"/>
    <property type="match status" value="1"/>
</dbReference>
<dbReference type="InterPro" id="IPR007730">
    <property type="entry name" value="SPOR-like_dom"/>
</dbReference>
<keyword evidence="2" id="KW-1133">Transmembrane helix</keyword>
<gene>
    <name evidence="4" type="ORF">GRF59_24270</name>
</gene>
<dbReference type="Pfam" id="PF05036">
    <property type="entry name" value="SPOR"/>
    <property type="match status" value="1"/>
</dbReference>
<feature type="region of interest" description="Disordered" evidence="1">
    <location>
        <begin position="1"/>
        <end position="53"/>
    </location>
</feature>
<evidence type="ECO:0000256" key="1">
    <source>
        <dbReference type="SAM" id="MobiDB-lite"/>
    </source>
</evidence>
<keyword evidence="2" id="KW-0812">Transmembrane</keyword>
<protein>
    <submittedName>
        <fullName evidence="4">SPOR domain-containing protein</fullName>
    </submittedName>
</protein>
<organism evidence="4 5">
    <name type="scientific">Paenibacillus dendrobii</name>
    <dbReference type="NCBI Taxonomy" id="2691084"/>
    <lineage>
        <taxon>Bacteria</taxon>
        <taxon>Bacillati</taxon>
        <taxon>Bacillota</taxon>
        <taxon>Bacilli</taxon>
        <taxon>Bacillales</taxon>
        <taxon>Paenibacillaceae</taxon>
        <taxon>Paenibacillus</taxon>
    </lineage>
</organism>
<reference evidence="4 5" key="1">
    <citation type="submission" date="2019-12" db="EMBL/GenBank/DDBJ databases">
        <title>Paenibacillus sp. nov., an endophytic bacterium isolated from the stem of Dendrobium.</title>
        <authorList>
            <person name="Zhao R."/>
        </authorList>
    </citation>
    <scope>NUCLEOTIDE SEQUENCE [LARGE SCALE GENOMIC DNA]</scope>
    <source>
        <strain evidence="4 5">HJL G12</strain>
    </source>
</reference>
<comment type="caution">
    <text evidence="4">The sequence shown here is derived from an EMBL/GenBank/DDBJ whole genome shotgun (WGS) entry which is preliminary data.</text>
</comment>
<sequence length="425" mass="47703">MTVNKARMTFRFNEESSRQLDVAQEEQKSAPQKPKEARQDNPRLGHSEDKHAFWLEHTQEKESVKKNRDHLNVIPGPMQGWSDPFHKDDPWSEMLAGPQPYQEEDDKQYDQQYDQQNDGYEYDFDPYDRYVEHTDDLHNLADAVYPELVDATYRPRRPSSPWKIIGTVTGAIVTGALFGFVVLSFFKDGSGASLSPVKTSTENVAKAPAEADKAAPVAVQVQRQSYYMLQYGVFSSGERVLQAQKELQQLGIAAGADPDQENRVYAGMSTDQEQAKLFSNQLKAQGLDLYVREISLPAASEMTFVGGADTVNEYFTVSSELVSKLSQLSAGLLGQENPAALDAENTKVLTDLHSRWLEVIKRLQTGLGPDETVIGTNLEQTMNSAISAITEYNRNRSKGHLWEVQAGMMQYILQQKELISKLGRV</sequence>
<keyword evidence="2" id="KW-0472">Membrane</keyword>
<keyword evidence="5" id="KW-1185">Reference proteome</keyword>
<dbReference type="RefSeq" id="WP_160500335.1">
    <property type="nucleotide sequence ID" value="NZ_WUBI01000005.1"/>
</dbReference>
<name>A0A7X3LKQ7_9BACL</name>
<evidence type="ECO:0000256" key="2">
    <source>
        <dbReference type="SAM" id="Phobius"/>
    </source>
</evidence>
<dbReference type="AlphaFoldDB" id="A0A7X3LKQ7"/>
<dbReference type="EMBL" id="WUBI01000005">
    <property type="protein sequence ID" value="MWV46729.1"/>
    <property type="molecule type" value="Genomic_DNA"/>
</dbReference>
<evidence type="ECO:0000259" key="3">
    <source>
        <dbReference type="Pfam" id="PF05036"/>
    </source>
</evidence>
<dbReference type="Proteomes" id="UP000460318">
    <property type="component" value="Unassembled WGS sequence"/>
</dbReference>
<evidence type="ECO:0000313" key="4">
    <source>
        <dbReference type="EMBL" id="MWV46729.1"/>
    </source>
</evidence>
<feature type="compositionally biased region" description="Basic and acidic residues" evidence="1">
    <location>
        <begin position="25"/>
        <end position="53"/>
    </location>
</feature>
<feature type="domain" description="SPOR" evidence="3">
    <location>
        <begin position="225"/>
        <end position="292"/>
    </location>
</feature>
<dbReference type="GO" id="GO:0042834">
    <property type="term" value="F:peptidoglycan binding"/>
    <property type="evidence" value="ECO:0007669"/>
    <property type="project" value="InterPro"/>
</dbReference>
<evidence type="ECO:0000313" key="5">
    <source>
        <dbReference type="Proteomes" id="UP000460318"/>
    </source>
</evidence>
<dbReference type="InterPro" id="IPR036680">
    <property type="entry name" value="SPOR-like_sf"/>
</dbReference>
<feature type="region of interest" description="Disordered" evidence="1">
    <location>
        <begin position="77"/>
        <end position="107"/>
    </location>
</feature>
<feature type="transmembrane region" description="Helical" evidence="2">
    <location>
        <begin position="164"/>
        <end position="186"/>
    </location>
</feature>